<gene>
    <name evidence="2" type="ORF">F4561_002631</name>
</gene>
<feature type="domain" description="IstB-like ATP-binding" evidence="1">
    <location>
        <begin position="61"/>
        <end position="162"/>
    </location>
</feature>
<dbReference type="Gene3D" id="3.40.50.300">
    <property type="entry name" value="P-loop containing nucleotide triphosphate hydrolases"/>
    <property type="match status" value="1"/>
</dbReference>
<accession>A0A7W7RI00</accession>
<dbReference type="InterPro" id="IPR002611">
    <property type="entry name" value="IstB_ATP-bd"/>
</dbReference>
<evidence type="ECO:0000313" key="3">
    <source>
        <dbReference type="Proteomes" id="UP000523007"/>
    </source>
</evidence>
<dbReference type="GO" id="GO:0005524">
    <property type="term" value="F:ATP binding"/>
    <property type="evidence" value="ECO:0007669"/>
    <property type="project" value="InterPro"/>
</dbReference>
<name>A0A7W7RI00_9ACTN</name>
<dbReference type="RefSeq" id="WP_184578571.1">
    <property type="nucleotide sequence ID" value="NZ_JACHJT010000001.1"/>
</dbReference>
<dbReference type="Pfam" id="PF01695">
    <property type="entry name" value="IstB_IS21"/>
    <property type="match status" value="1"/>
</dbReference>
<evidence type="ECO:0000259" key="1">
    <source>
        <dbReference type="Pfam" id="PF01695"/>
    </source>
</evidence>
<dbReference type="EMBL" id="JACHJT010000001">
    <property type="protein sequence ID" value="MBB4931811.1"/>
    <property type="molecule type" value="Genomic_DNA"/>
</dbReference>
<dbReference type="InterPro" id="IPR027417">
    <property type="entry name" value="P-loop_NTPase"/>
</dbReference>
<sequence length="195" mass="22004">MTDFDPYDDAANLRAAQESVLRERAEHRTNLFLSKRPAKFAKEGELHPAVRDWCRDVYRGHAASLILVGGIGTGKTWSTWKAVETLVRAGWDGHYDIVDAYDVKDAMRDRDKEAIATWREADVLAIDDIGAIGMHDWDSDNLHKLVNERWKHDRPTVITSNAHELKPLLGELVASRLVDGATFVALSGTDRRRSQ</sequence>
<dbReference type="SUPFAM" id="SSF52540">
    <property type="entry name" value="P-loop containing nucleoside triphosphate hydrolases"/>
    <property type="match status" value="1"/>
</dbReference>
<comment type="caution">
    <text evidence="2">The sequence shown here is derived from an EMBL/GenBank/DDBJ whole genome shotgun (WGS) entry which is preliminary data.</text>
</comment>
<dbReference type="Proteomes" id="UP000523007">
    <property type="component" value="Unassembled WGS sequence"/>
</dbReference>
<protein>
    <submittedName>
        <fullName evidence="2">DNA replication protein DnaC</fullName>
    </submittedName>
</protein>
<organism evidence="2 3">
    <name type="scientific">Lipingzhangella halophila</name>
    <dbReference type="NCBI Taxonomy" id="1783352"/>
    <lineage>
        <taxon>Bacteria</taxon>
        <taxon>Bacillati</taxon>
        <taxon>Actinomycetota</taxon>
        <taxon>Actinomycetes</taxon>
        <taxon>Streptosporangiales</taxon>
        <taxon>Nocardiopsidaceae</taxon>
        <taxon>Lipingzhangella</taxon>
    </lineage>
</organism>
<keyword evidence="3" id="KW-1185">Reference proteome</keyword>
<dbReference type="AlphaFoldDB" id="A0A7W7RI00"/>
<evidence type="ECO:0000313" key="2">
    <source>
        <dbReference type="EMBL" id="MBB4931811.1"/>
    </source>
</evidence>
<proteinExistence type="predicted"/>
<reference evidence="2 3" key="1">
    <citation type="submission" date="2020-08" db="EMBL/GenBank/DDBJ databases">
        <title>Sequencing the genomes of 1000 actinobacteria strains.</title>
        <authorList>
            <person name="Klenk H.-P."/>
        </authorList>
    </citation>
    <scope>NUCLEOTIDE SEQUENCE [LARGE SCALE GENOMIC DNA]</scope>
    <source>
        <strain evidence="2 3">DSM 102030</strain>
    </source>
</reference>